<dbReference type="InterPro" id="IPR050168">
    <property type="entry name" value="AAA_ATPase_domain"/>
</dbReference>
<dbReference type="Pfam" id="PF00004">
    <property type="entry name" value="AAA"/>
    <property type="match status" value="2"/>
</dbReference>
<gene>
    <name evidence="2" type="ORF">SAMN02745213_00318</name>
</gene>
<sequence length="744" mass="85660">MAFINSELAKADSLFTKEFLRKFLLRACELDAEFFFKMNDYDDLAECISYVIDDYDVFVKNLWDHFSSYRKPAFVVYRERSMSFCQLASFIENELSSSEGKGGWVFIKKQITSVLKSQGEVTVPRNNSFNNAERKISKYLGIDHLYLDFLTAYAIIARKRAIYDILSYMNIDKAEKIEEYAYCLGFSAEKFRKIGNELFRMGFLENLADDFDHRLSDKILETYDPFIKSDPSKWFDNLDCNESLKLEDFQIEDKYINMIKTLLSGAMGKNSNILLYGEPGTGKTSLVKTLAKELNLTVFSVSSGEDDDDRDRRLSLAACVNFAKRYKNRPLVLVDEAERLLSTNIGYDRWSKDKAWLNSFLEKGEVSIIWITNQIDHVDPAVRRRFDFSLYFPKLNKKQQLKIWEFVLNKYEIRRFISSKALNTLNDDFEAPVSVIDKSVFCAKTLCGDSKKEFASILRTQLESYVSLSANGIATDELKKTIKKKKCESPKMDDYSTDAVNFNCDINRFIDGFKKLHETVKGSKRPEKGIGTILFYGPPGTGKTELGHYLAKITKRKAVIKKASDLLNCYVGMSEKLVAETFNNLDLKKEILIIDEVDSFLYDRAGADHSWEKTLVNEFLTQLQEFRGILICTTNLVKGLDPAVMRRFTTKLEFKYSEGRQLDTLYENLLKPLSKTDLSDKETQRLHKIKTLTPGDFHVVKGKFSSIFSEKDNPSNDDLIKALEQEIGFKDNKSESGYRRIGFI</sequence>
<dbReference type="RefSeq" id="WP_078927936.1">
    <property type="nucleotide sequence ID" value="NZ_FUXX01000003.1"/>
</dbReference>
<feature type="domain" description="AAA+ ATPase" evidence="1">
    <location>
        <begin position="269"/>
        <end position="396"/>
    </location>
</feature>
<dbReference type="InterPro" id="IPR003593">
    <property type="entry name" value="AAA+_ATPase"/>
</dbReference>
<evidence type="ECO:0000313" key="2">
    <source>
        <dbReference type="EMBL" id="SKA58022.1"/>
    </source>
</evidence>
<dbReference type="PANTHER" id="PTHR23077">
    <property type="entry name" value="AAA-FAMILY ATPASE"/>
    <property type="match status" value="1"/>
</dbReference>
<dbReference type="InterPro" id="IPR027417">
    <property type="entry name" value="P-loop_NTPase"/>
</dbReference>
<evidence type="ECO:0000313" key="3">
    <source>
        <dbReference type="Proteomes" id="UP000242432"/>
    </source>
</evidence>
<protein>
    <submittedName>
        <fullName evidence="2">AAA+-type ATPase, SpoVK/Ycf46/Vps4 family</fullName>
    </submittedName>
</protein>
<name>A0A1T4UZD9_9GAMM</name>
<dbReference type="Gene3D" id="3.40.50.300">
    <property type="entry name" value="P-loop containing nucleotide triphosphate hydrolases"/>
    <property type="match status" value="2"/>
</dbReference>
<reference evidence="3" key="1">
    <citation type="submission" date="2017-02" db="EMBL/GenBank/DDBJ databases">
        <authorList>
            <person name="Varghese N."/>
            <person name="Submissions S."/>
        </authorList>
    </citation>
    <scope>NUCLEOTIDE SEQUENCE [LARGE SCALE GENOMIC DNA]</scope>
    <source>
        <strain evidence="3">DSM 3072</strain>
    </source>
</reference>
<accession>A0A1T4UZD9</accession>
<dbReference type="SMART" id="SM00382">
    <property type="entry name" value="AAA"/>
    <property type="match status" value="2"/>
</dbReference>
<dbReference type="CDD" id="cd19481">
    <property type="entry name" value="RecA-like_protease"/>
    <property type="match status" value="1"/>
</dbReference>
<dbReference type="GO" id="GO:0016887">
    <property type="term" value="F:ATP hydrolysis activity"/>
    <property type="evidence" value="ECO:0007669"/>
    <property type="project" value="InterPro"/>
</dbReference>
<organism evidence="2 3">
    <name type="scientific">Succinivibrio dextrinosolvens DSM 3072</name>
    <dbReference type="NCBI Taxonomy" id="1123324"/>
    <lineage>
        <taxon>Bacteria</taxon>
        <taxon>Pseudomonadati</taxon>
        <taxon>Pseudomonadota</taxon>
        <taxon>Gammaproteobacteria</taxon>
        <taxon>Aeromonadales</taxon>
        <taxon>Succinivibrionaceae</taxon>
        <taxon>Succinivibrio</taxon>
    </lineage>
</organism>
<keyword evidence="3" id="KW-1185">Reference proteome</keyword>
<feature type="domain" description="AAA+ ATPase" evidence="1">
    <location>
        <begin position="529"/>
        <end position="658"/>
    </location>
</feature>
<dbReference type="Proteomes" id="UP000242432">
    <property type="component" value="Unassembled WGS sequence"/>
</dbReference>
<proteinExistence type="predicted"/>
<evidence type="ECO:0000259" key="1">
    <source>
        <dbReference type="SMART" id="SM00382"/>
    </source>
</evidence>
<dbReference type="EMBL" id="FUXX01000003">
    <property type="protein sequence ID" value="SKA58022.1"/>
    <property type="molecule type" value="Genomic_DNA"/>
</dbReference>
<dbReference type="SUPFAM" id="SSF52540">
    <property type="entry name" value="P-loop containing nucleoside triphosphate hydrolases"/>
    <property type="match status" value="2"/>
</dbReference>
<dbReference type="AlphaFoldDB" id="A0A1T4UZD9"/>
<dbReference type="GO" id="GO:0005524">
    <property type="term" value="F:ATP binding"/>
    <property type="evidence" value="ECO:0007669"/>
    <property type="project" value="UniProtKB-KW"/>
</dbReference>
<dbReference type="InterPro" id="IPR003959">
    <property type="entry name" value="ATPase_AAA_core"/>
</dbReference>